<proteinExistence type="predicted"/>
<sequence length="215" mass="22932">MATHTDIARAVVREAGQTLAERAGIRMADRPAPLWQLLVLVNLLSARISADIAIAAARELYAAGGATPSGMARLDWQDRVDALGRGGYVRYDESTATRLGECARIVLDDYDGDLRRLGEEAGGDRRRLIAALRRFPGIGPTGAMMFCREAQAVWAWLRPFADDLSLRGAERVGLPASEPELGGLVPKQDTAALAAGLVSIARNADLAERVRGGAG</sequence>
<dbReference type="RefSeq" id="WP_344106963.1">
    <property type="nucleotide sequence ID" value="NZ_BAAAPC010000017.1"/>
</dbReference>
<accession>A0ABN2TFD1</accession>
<gene>
    <name evidence="1" type="ORF">GCM10009799_38990</name>
</gene>
<dbReference type="Proteomes" id="UP001501585">
    <property type="component" value="Unassembled WGS sequence"/>
</dbReference>
<dbReference type="EMBL" id="BAAAPC010000017">
    <property type="protein sequence ID" value="GAA2007607.1"/>
    <property type="molecule type" value="Genomic_DNA"/>
</dbReference>
<dbReference type="SUPFAM" id="SSF48150">
    <property type="entry name" value="DNA-glycosylase"/>
    <property type="match status" value="1"/>
</dbReference>
<evidence type="ECO:0008006" key="3">
    <source>
        <dbReference type="Google" id="ProtNLM"/>
    </source>
</evidence>
<name>A0ABN2TFD1_9ACTN</name>
<organism evidence="1 2">
    <name type="scientific">Nocardiopsis rhodophaea</name>
    <dbReference type="NCBI Taxonomy" id="280238"/>
    <lineage>
        <taxon>Bacteria</taxon>
        <taxon>Bacillati</taxon>
        <taxon>Actinomycetota</taxon>
        <taxon>Actinomycetes</taxon>
        <taxon>Streptosporangiales</taxon>
        <taxon>Nocardiopsidaceae</taxon>
        <taxon>Nocardiopsis</taxon>
    </lineage>
</organism>
<reference evidence="2" key="1">
    <citation type="journal article" date="2019" name="Int. J. Syst. Evol. Microbiol.">
        <title>The Global Catalogue of Microorganisms (GCM) 10K type strain sequencing project: providing services to taxonomists for standard genome sequencing and annotation.</title>
        <authorList>
            <consortium name="The Broad Institute Genomics Platform"/>
            <consortium name="The Broad Institute Genome Sequencing Center for Infectious Disease"/>
            <person name="Wu L."/>
            <person name="Ma J."/>
        </authorList>
    </citation>
    <scope>NUCLEOTIDE SEQUENCE [LARGE SCALE GENOMIC DNA]</scope>
    <source>
        <strain evidence="2">JCM 15313</strain>
    </source>
</reference>
<dbReference type="InterPro" id="IPR011257">
    <property type="entry name" value="DNA_glycosylase"/>
</dbReference>
<protein>
    <recommendedName>
        <fullName evidence="3">Endonuclease</fullName>
    </recommendedName>
</protein>
<comment type="caution">
    <text evidence="1">The sequence shown here is derived from an EMBL/GenBank/DDBJ whole genome shotgun (WGS) entry which is preliminary data.</text>
</comment>
<evidence type="ECO:0000313" key="1">
    <source>
        <dbReference type="EMBL" id="GAA2007607.1"/>
    </source>
</evidence>
<dbReference type="Gene3D" id="1.10.340.30">
    <property type="entry name" value="Hypothetical protein, domain 2"/>
    <property type="match status" value="1"/>
</dbReference>
<evidence type="ECO:0000313" key="2">
    <source>
        <dbReference type="Proteomes" id="UP001501585"/>
    </source>
</evidence>
<keyword evidence="2" id="KW-1185">Reference proteome</keyword>